<name>A0M5N8_CHRFK</name>
<evidence type="ECO:0000313" key="1">
    <source>
        <dbReference type="EMBL" id="CAL67933.1"/>
    </source>
</evidence>
<organism evidence="1 2">
    <name type="scientific">Christiangramia forsetii (strain DSM 17595 / CGMCC 1.15422 / KT0803)</name>
    <name type="common">Gramella forsetii</name>
    <dbReference type="NCBI Taxonomy" id="411154"/>
    <lineage>
        <taxon>Bacteria</taxon>
        <taxon>Pseudomonadati</taxon>
        <taxon>Bacteroidota</taxon>
        <taxon>Flavobacteriia</taxon>
        <taxon>Flavobacteriales</taxon>
        <taxon>Flavobacteriaceae</taxon>
        <taxon>Christiangramia</taxon>
    </lineage>
</organism>
<gene>
    <name evidence="1" type="ordered locus">GFO_2987</name>
</gene>
<dbReference type="Proteomes" id="UP000000755">
    <property type="component" value="Chromosome"/>
</dbReference>
<dbReference type="EMBL" id="CU207366">
    <property type="protein sequence ID" value="CAL67933.1"/>
    <property type="molecule type" value="Genomic_DNA"/>
</dbReference>
<protein>
    <submittedName>
        <fullName evidence="1">Uncharacterized protein</fullName>
    </submittedName>
</protein>
<proteinExistence type="predicted"/>
<dbReference type="KEGG" id="gfo:GFO_2987"/>
<accession>A0M5N8</accession>
<dbReference type="HOGENOM" id="CLU_2916059_0_0_10"/>
<sequence>MKVTLDIRRKKDRKAERSGGNLYFPGTNYSILILCLPELRSLVFTMYQSVIKSNKYIVIAL</sequence>
<dbReference type="AlphaFoldDB" id="A0M5N8"/>
<dbReference type="STRING" id="411154.GFO_2987"/>
<reference evidence="1 2" key="1">
    <citation type="journal article" date="2006" name="Environ. Microbiol.">
        <title>Whole genome analysis of the marine Bacteroidetes'Gramella forsetii' reveals adaptations to degradation of polymeric organic matter.</title>
        <authorList>
            <person name="Bauer M."/>
            <person name="Kube M."/>
            <person name="Teeling H."/>
            <person name="Richter M."/>
            <person name="Lombardot T."/>
            <person name="Allers E."/>
            <person name="Wuerdemann C.A."/>
            <person name="Quast C."/>
            <person name="Kuhl H."/>
            <person name="Knaust F."/>
            <person name="Woebken D."/>
            <person name="Bischof K."/>
            <person name="Mussmann M."/>
            <person name="Choudhuri J.V."/>
            <person name="Meyer F."/>
            <person name="Reinhardt R."/>
            <person name="Amann R.I."/>
            <person name="Gloeckner F.O."/>
        </authorList>
    </citation>
    <scope>NUCLEOTIDE SEQUENCE [LARGE SCALE GENOMIC DNA]</scope>
    <source>
        <strain evidence="1 2">KT0803</strain>
    </source>
</reference>
<evidence type="ECO:0000313" key="2">
    <source>
        <dbReference type="Proteomes" id="UP000000755"/>
    </source>
</evidence>